<dbReference type="InterPro" id="IPR002645">
    <property type="entry name" value="STAS_dom"/>
</dbReference>
<evidence type="ECO:0000256" key="2">
    <source>
        <dbReference type="ARBA" id="ARBA00022692"/>
    </source>
</evidence>
<dbReference type="PROSITE" id="PS50801">
    <property type="entry name" value="STAS"/>
    <property type="match status" value="1"/>
</dbReference>
<keyword evidence="9" id="KW-1185">Reference proteome</keyword>
<accession>A0A261XVY7</accession>
<feature type="transmembrane region" description="Helical" evidence="6">
    <location>
        <begin position="245"/>
        <end position="266"/>
    </location>
</feature>
<feature type="compositionally biased region" description="Basic and acidic residues" evidence="5">
    <location>
        <begin position="671"/>
        <end position="690"/>
    </location>
</feature>
<feature type="compositionally biased region" description="Polar residues" evidence="5">
    <location>
        <begin position="650"/>
        <end position="663"/>
    </location>
</feature>
<dbReference type="Proteomes" id="UP000242875">
    <property type="component" value="Unassembled WGS sequence"/>
</dbReference>
<evidence type="ECO:0000256" key="6">
    <source>
        <dbReference type="SAM" id="Phobius"/>
    </source>
</evidence>
<organism evidence="8 9">
    <name type="scientific">Bifiguratus adelaidae</name>
    <dbReference type="NCBI Taxonomy" id="1938954"/>
    <lineage>
        <taxon>Eukaryota</taxon>
        <taxon>Fungi</taxon>
        <taxon>Fungi incertae sedis</taxon>
        <taxon>Mucoromycota</taxon>
        <taxon>Mucoromycotina</taxon>
        <taxon>Endogonomycetes</taxon>
        <taxon>Endogonales</taxon>
        <taxon>Endogonales incertae sedis</taxon>
        <taxon>Bifiguratus</taxon>
    </lineage>
</organism>
<evidence type="ECO:0000313" key="8">
    <source>
        <dbReference type="EMBL" id="OZJ02501.1"/>
    </source>
</evidence>
<dbReference type="AlphaFoldDB" id="A0A261XVY7"/>
<name>A0A261XVY7_9FUNG</name>
<keyword evidence="4 6" id="KW-0472">Membrane</keyword>
<evidence type="ECO:0000256" key="3">
    <source>
        <dbReference type="ARBA" id="ARBA00022989"/>
    </source>
</evidence>
<evidence type="ECO:0000313" key="9">
    <source>
        <dbReference type="Proteomes" id="UP000242875"/>
    </source>
</evidence>
<dbReference type="GO" id="GO:0016020">
    <property type="term" value="C:membrane"/>
    <property type="evidence" value="ECO:0007669"/>
    <property type="project" value="UniProtKB-SubCell"/>
</dbReference>
<dbReference type="Gene3D" id="3.30.750.24">
    <property type="entry name" value="STAS domain"/>
    <property type="match status" value="1"/>
</dbReference>
<feature type="transmembrane region" description="Helical" evidence="6">
    <location>
        <begin position="213"/>
        <end position="233"/>
    </location>
</feature>
<evidence type="ECO:0000256" key="4">
    <source>
        <dbReference type="ARBA" id="ARBA00023136"/>
    </source>
</evidence>
<feature type="transmembrane region" description="Helical" evidence="6">
    <location>
        <begin position="337"/>
        <end position="356"/>
    </location>
</feature>
<sequence length="725" mass="78987">MSAIYDDTHNSYKEKLQNTARHLPRFAKDYATSLFPIFSWLPRYNLTWLAGDLIAGITVGTVVVPQSMGYAKIANLPPQYGLYSSFVGVCIYCLFATSKDITIGPTTVISLLVGQIITRITTTHPEFTGPQIAACLSLMTGAIAMALGVFRLGFIVEFIPTPAIAGFMTGSAITIAVGQIAGLMGIPNINTHASSYFVLGTSLAGLPNTHLDAAFGLIGLFILYTVRFAAGWLTKRYPKYERAIFFVKISRFGILVIFSTLIAWRISRGQSTSPISILKNVPAGFQAMRVPDVPVSLLSQVAGNIPVLTLILIMEHIAVAKSFGRINDYKINASQEIIAIGITNIIASFFTAYPSAGTFSRTAIKARAGVRTPLAGIFSGIVVVLALYALTPAFYYIPSATLSAIIIHAVGDLITGLRTIKLLWRVNPLELFIFIVSVLVSFFVTLNVGIYVSVCLAIVILLFRLAHPRTEALGRVKVQDDSSTPDRYIYAPLNQRSLQKVLEPPPPGVVIFRLDESLTYPNANYVSDKIIDYVKSNTRKGAARSTKKGDRAWNDGRKDEYTDEHLPVLKALVLDCAGVNVIDSTGIQALIDARLALERYADRTVNWHFANITNRSIKQTLTAAGFGGNTPSRTSEIAPVIPPHRDGPQTPYTEDSDWIQSSDAEPDFEAGEGKPKVDWAESIDGDEKLSDTNSPALSVLEVVRDRHDCFHYDLDSATEAAALAP</sequence>
<dbReference type="SUPFAM" id="SSF52091">
    <property type="entry name" value="SpoIIaa-like"/>
    <property type="match status" value="1"/>
</dbReference>
<evidence type="ECO:0000259" key="7">
    <source>
        <dbReference type="PROSITE" id="PS50801"/>
    </source>
</evidence>
<feature type="region of interest" description="Disordered" evidence="5">
    <location>
        <begin position="628"/>
        <end position="695"/>
    </location>
</feature>
<evidence type="ECO:0000256" key="1">
    <source>
        <dbReference type="ARBA" id="ARBA00004141"/>
    </source>
</evidence>
<dbReference type="CDD" id="cd07042">
    <property type="entry name" value="STAS_SulP_like_sulfate_transporter"/>
    <property type="match status" value="1"/>
</dbReference>
<gene>
    <name evidence="8" type="ORF">BZG36_04842</name>
</gene>
<feature type="transmembrane region" description="Helical" evidence="6">
    <location>
        <begin position="80"/>
        <end position="97"/>
    </location>
</feature>
<dbReference type="InterPro" id="IPR001902">
    <property type="entry name" value="SLC26A/SulP_fam"/>
</dbReference>
<feature type="domain" description="STAS" evidence="7">
    <location>
        <begin position="507"/>
        <end position="626"/>
    </location>
</feature>
<protein>
    <recommendedName>
        <fullName evidence="7">STAS domain-containing protein</fullName>
    </recommendedName>
</protein>
<feature type="transmembrane region" description="Helical" evidence="6">
    <location>
        <begin position="132"/>
        <end position="152"/>
    </location>
</feature>
<dbReference type="Pfam" id="PF01740">
    <property type="entry name" value="STAS"/>
    <property type="match status" value="1"/>
</dbReference>
<dbReference type="EMBL" id="MVBO01000147">
    <property type="protein sequence ID" value="OZJ02501.1"/>
    <property type="molecule type" value="Genomic_DNA"/>
</dbReference>
<feature type="transmembrane region" description="Helical" evidence="6">
    <location>
        <begin position="103"/>
        <end position="120"/>
    </location>
</feature>
<dbReference type="PANTHER" id="PTHR11814">
    <property type="entry name" value="SULFATE TRANSPORTER"/>
    <property type="match status" value="1"/>
</dbReference>
<comment type="caution">
    <text evidence="8">The sequence shown here is derived from an EMBL/GenBank/DDBJ whole genome shotgun (WGS) entry which is preliminary data.</text>
</comment>
<dbReference type="Pfam" id="PF00916">
    <property type="entry name" value="Sulfate_transp"/>
    <property type="match status" value="1"/>
</dbReference>
<proteinExistence type="predicted"/>
<dbReference type="OrthoDB" id="288203at2759"/>
<keyword evidence="3 6" id="KW-1133">Transmembrane helix</keyword>
<reference evidence="8 9" key="1">
    <citation type="journal article" date="2017" name="Mycologia">
        <title>Bifiguratus adelaidae, gen. et sp. nov., a new member of Mucoromycotina in endophytic and soil-dwelling habitats.</title>
        <authorList>
            <person name="Torres-Cruz T.J."/>
            <person name="Billingsley Tobias T.L."/>
            <person name="Almatruk M."/>
            <person name="Hesse C."/>
            <person name="Kuske C.R."/>
            <person name="Desiro A."/>
            <person name="Benucci G.M."/>
            <person name="Bonito G."/>
            <person name="Stajich J.E."/>
            <person name="Dunlap C."/>
            <person name="Arnold A.E."/>
            <person name="Porras-Alfaro A."/>
        </authorList>
    </citation>
    <scope>NUCLEOTIDE SEQUENCE [LARGE SCALE GENOMIC DNA]</scope>
    <source>
        <strain evidence="8 9">AZ0501</strain>
    </source>
</reference>
<feature type="transmembrane region" description="Helical" evidence="6">
    <location>
        <begin position="395"/>
        <end position="414"/>
    </location>
</feature>
<feature type="transmembrane region" description="Helical" evidence="6">
    <location>
        <begin position="426"/>
        <end position="444"/>
    </location>
</feature>
<dbReference type="InterPro" id="IPR011547">
    <property type="entry name" value="SLC26A/SulP_dom"/>
</dbReference>
<feature type="transmembrane region" description="Helical" evidence="6">
    <location>
        <begin position="46"/>
        <end position="68"/>
    </location>
</feature>
<keyword evidence="2 6" id="KW-0812">Transmembrane</keyword>
<comment type="subcellular location">
    <subcellularLocation>
        <location evidence="1">Membrane</location>
        <topology evidence="1">Multi-pass membrane protein</topology>
    </subcellularLocation>
</comment>
<dbReference type="GO" id="GO:0055085">
    <property type="term" value="P:transmembrane transport"/>
    <property type="evidence" value="ECO:0007669"/>
    <property type="project" value="InterPro"/>
</dbReference>
<evidence type="ECO:0000256" key="5">
    <source>
        <dbReference type="SAM" id="MobiDB-lite"/>
    </source>
</evidence>
<feature type="transmembrane region" description="Helical" evidence="6">
    <location>
        <begin position="368"/>
        <end position="389"/>
    </location>
</feature>
<dbReference type="NCBIfam" id="TIGR00815">
    <property type="entry name" value="sulP"/>
    <property type="match status" value="1"/>
</dbReference>
<dbReference type="InterPro" id="IPR036513">
    <property type="entry name" value="STAS_dom_sf"/>
</dbReference>